<keyword evidence="15 19" id="KW-0143">Chaperone</keyword>
<evidence type="ECO:0000256" key="11">
    <source>
        <dbReference type="ARBA" id="ARBA00022837"/>
    </source>
</evidence>
<dbReference type="GO" id="GO:0036503">
    <property type="term" value="P:ERAD pathway"/>
    <property type="evidence" value="ECO:0007669"/>
    <property type="project" value="TreeGrafter"/>
</dbReference>
<keyword evidence="9" id="KW-0677">Repeat</keyword>
<dbReference type="PANTHER" id="PTHR11073">
    <property type="entry name" value="CALRETICULIN AND CALNEXIN"/>
    <property type="match status" value="1"/>
</dbReference>
<dbReference type="Gene3D" id="2.10.250.10">
    <property type="entry name" value="Calreticulin/calnexin, P domain"/>
    <property type="match status" value="1"/>
</dbReference>
<dbReference type="InterPro" id="IPR001580">
    <property type="entry name" value="Calret/calnex"/>
</dbReference>
<evidence type="ECO:0000256" key="14">
    <source>
        <dbReference type="ARBA" id="ARBA00023139"/>
    </source>
</evidence>
<name>A0A7J5XP92_DISMA</name>
<dbReference type="AlphaFoldDB" id="A0A7J5XP92"/>
<dbReference type="OrthoDB" id="1938156at2759"/>
<gene>
    <name evidence="21" type="ORF">F7725_010670</name>
</gene>
<evidence type="ECO:0000256" key="18">
    <source>
        <dbReference type="ARBA" id="ARBA00040224"/>
    </source>
</evidence>
<dbReference type="GO" id="GO:0006457">
    <property type="term" value="P:protein folding"/>
    <property type="evidence" value="ECO:0007669"/>
    <property type="project" value="InterPro"/>
</dbReference>
<evidence type="ECO:0000256" key="7">
    <source>
        <dbReference type="ARBA" id="ARBA00022729"/>
    </source>
</evidence>
<evidence type="ECO:0000256" key="16">
    <source>
        <dbReference type="ARBA" id="ARBA00023288"/>
    </source>
</evidence>
<keyword evidence="19" id="KW-0472">Membrane</keyword>
<keyword evidence="12" id="KW-0832">Ubl conjugation</keyword>
<dbReference type="GO" id="GO:0031966">
    <property type="term" value="C:mitochondrial membrane"/>
    <property type="evidence" value="ECO:0007669"/>
    <property type="project" value="UniProtKB-SubCell"/>
</dbReference>
<evidence type="ECO:0000256" key="9">
    <source>
        <dbReference type="ARBA" id="ARBA00022737"/>
    </source>
</evidence>
<sequence length="605" mass="68067">MPHIVSTNQRSPRGSAPVEGGHLLVRLRFPVDQSGVDSCQETSDVANQRRQGGVEPCPPIPHVTLLSSSQAVKHPTDEDVMEDGLEEEMDVEDELDLGLAAGEEEEEMMEGDAQEEAPAEPKTPPIPKKEEADEDIAKYDGKWVVEEMKDSKLAGDKGLVLKTRAKHHAISAQLLRPFVFDSKPLIIQYEVNFQSGLDCGGAYVKLLTQTPDLDLDQFTDKTPYTIMFGPDKLLNPDNTFEVLVDQTVVNSGSLLSDMTPAIADEDAVKPDGWLDDEPEYIGDPKPSNLRTGEAPQVPNPLCETAPGCGEWKRPMIDNPNHKGKWKSPMIDNPNYQGVWKPRKVANPVFFEDLQPFRMSAFSAVGLELWSMTNDIFFDNFFITDDRSTAERWANDGWGLKKAAEGAADPGLATQMLNAAEERPWLWVVYVLTIALPIILIVVFCCTGKKSSGSVEGQLSLDLLQEEFKESGPPTRPSGLKKTGETPAAEYKKTDEAQPDVKEEEEEEEEGRRRRLRRKRRRRRRKRRRRRRRRAVQKEEEEGEEEAEKEEEEETAEEKLEDDVLRRSPRNRKRLTKASCIIPSQQHLSRIKLAGSAHPVRRAATS</sequence>
<feature type="compositionally biased region" description="Polar residues" evidence="20">
    <location>
        <begin position="35"/>
        <end position="50"/>
    </location>
</feature>
<comment type="caution">
    <text evidence="21">The sequence shown here is derived from an EMBL/GenBank/DDBJ whole genome shotgun (WGS) entry which is preliminary data.</text>
</comment>
<dbReference type="PRINTS" id="PR00626">
    <property type="entry name" value="CALRETICULIN"/>
</dbReference>
<protein>
    <recommendedName>
        <fullName evidence="18">Calnexin</fullName>
    </recommendedName>
</protein>
<accession>A0A7J5XP92</accession>
<keyword evidence="13" id="KW-0496">Mitochondrion</keyword>
<dbReference type="GO" id="GO:0030246">
    <property type="term" value="F:carbohydrate binding"/>
    <property type="evidence" value="ECO:0007669"/>
    <property type="project" value="UniProtKB-KW"/>
</dbReference>
<evidence type="ECO:0000256" key="19">
    <source>
        <dbReference type="RuleBase" id="RU362126"/>
    </source>
</evidence>
<keyword evidence="16" id="KW-0449">Lipoprotein</keyword>
<comment type="subcellular location">
    <subcellularLocation>
        <location evidence="1">Endoplasmic reticulum membrane</location>
        <topology evidence="1">Single-pass type I membrane protein</topology>
    </subcellularLocation>
    <subcellularLocation>
        <location evidence="2">Melanosome membrane</location>
        <topology evidence="2">Single-pass type I membrane protein</topology>
    </subcellularLocation>
    <subcellularLocation>
        <location evidence="3">Mitochondrion membrane</location>
        <topology evidence="3">Single-pass type I membrane protein</topology>
    </subcellularLocation>
</comment>
<evidence type="ECO:0000256" key="17">
    <source>
        <dbReference type="ARBA" id="ARBA00037453"/>
    </source>
</evidence>
<feature type="compositionally biased region" description="Basic residues" evidence="20">
    <location>
        <begin position="566"/>
        <end position="575"/>
    </location>
</feature>
<keyword evidence="22" id="KW-1185">Reference proteome</keyword>
<dbReference type="PANTHER" id="PTHR11073:SF11">
    <property type="entry name" value="CALNEXIN"/>
    <property type="match status" value="1"/>
</dbReference>
<keyword evidence="7" id="KW-0732">Signal</keyword>
<evidence type="ECO:0000256" key="15">
    <source>
        <dbReference type="ARBA" id="ARBA00023186"/>
    </source>
</evidence>
<dbReference type="SUPFAM" id="SSF63887">
    <property type="entry name" value="P-domain of calnexin/calreticulin"/>
    <property type="match status" value="1"/>
</dbReference>
<dbReference type="Gene3D" id="2.60.120.200">
    <property type="match status" value="2"/>
</dbReference>
<evidence type="ECO:0000256" key="8">
    <source>
        <dbReference type="ARBA" id="ARBA00022734"/>
    </source>
</evidence>
<keyword evidence="19" id="KW-1133">Transmembrane helix</keyword>
<evidence type="ECO:0000256" key="13">
    <source>
        <dbReference type="ARBA" id="ARBA00023128"/>
    </source>
</evidence>
<evidence type="ECO:0000256" key="3">
    <source>
        <dbReference type="ARBA" id="ARBA00004583"/>
    </source>
</evidence>
<feature type="region of interest" description="Disordered" evidence="20">
    <location>
        <begin position="468"/>
        <end position="578"/>
    </location>
</feature>
<evidence type="ECO:0000256" key="10">
    <source>
        <dbReference type="ARBA" id="ARBA00022824"/>
    </source>
</evidence>
<dbReference type="Proteomes" id="UP000518266">
    <property type="component" value="Unassembled WGS sequence"/>
</dbReference>
<feature type="compositionally biased region" description="Acidic residues" evidence="20">
    <location>
        <begin position="104"/>
        <end position="118"/>
    </location>
</feature>
<dbReference type="GO" id="GO:0005509">
    <property type="term" value="F:calcium ion binding"/>
    <property type="evidence" value="ECO:0007669"/>
    <property type="project" value="InterPro"/>
</dbReference>
<dbReference type="GO" id="GO:0051082">
    <property type="term" value="F:unfolded protein binding"/>
    <property type="evidence" value="ECO:0007669"/>
    <property type="project" value="InterPro"/>
</dbReference>
<evidence type="ECO:0000256" key="5">
    <source>
        <dbReference type="ARBA" id="ARBA00022553"/>
    </source>
</evidence>
<evidence type="ECO:0000256" key="20">
    <source>
        <dbReference type="SAM" id="MobiDB-lite"/>
    </source>
</evidence>
<feature type="region of interest" description="Disordered" evidence="20">
    <location>
        <begin position="35"/>
        <end position="59"/>
    </location>
</feature>
<evidence type="ECO:0000256" key="2">
    <source>
        <dbReference type="ARBA" id="ARBA00004573"/>
    </source>
</evidence>
<feature type="region of interest" description="Disordered" evidence="20">
    <location>
        <begin position="104"/>
        <end position="134"/>
    </location>
</feature>
<feature type="compositionally biased region" description="Acidic residues" evidence="20">
    <location>
        <begin position="538"/>
        <end position="560"/>
    </location>
</feature>
<keyword evidence="14" id="KW-0564">Palmitate</keyword>
<evidence type="ECO:0000256" key="6">
    <source>
        <dbReference type="ARBA" id="ARBA00022723"/>
    </source>
</evidence>
<evidence type="ECO:0000313" key="21">
    <source>
        <dbReference type="EMBL" id="KAF3838902.1"/>
    </source>
</evidence>
<keyword evidence="5" id="KW-0597">Phosphoprotein</keyword>
<dbReference type="EMBL" id="JAAKFY010000022">
    <property type="protein sequence ID" value="KAF3838902.1"/>
    <property type="molecule type" value="Genomic_DNA"/>
</dbReference>
<dbReference type="InterPro" id="IPR013320">
    <property type="entry name" value="ConA-like_dom_sf"/>
</dbReference>
<dbReference type="Pfam" id="PF00262">
    <property type="entry name" value="Calreticulin"/>
    <property type="match status" value="2"/>
</dbReference>
<comment type="function">
    <text evidence="17">Calcium-binding protein that interacts with newly synthesized monoglucosylated glycoproteins in the endoplasmic reticulum. It may act in assisting protein assembly and/or in the retention within the ER of unassembled protein subunits. It seems to play a major role in the quality control apparatus of the ER by the retention of incorrectly folded proteins. Associated with partial T-cell antigen receptor complexes that escape the ER of immature thymocytes, it may function as a signaling complex regulating thymocyte maturation. Additionally it may play a role in receptor-mediated endocytosis at the synapse.</text>
</comment>
<proteinExistence type="inferred from homology"/>
<dbReference type="GO" id="GO:0005789">
    <property type="term" value="C:endoplasmic reticulum membrane"/>
    <property type="evidence" value="ECO:0007669"/>
    <property type="project" value="UniProtKB-SubCell"/>
</dbReference>
<feature type="compositionally biased region" description="Basic and acidic residues" evidence="20">
    <location>
        <begin position="489"/>
        <end position="500"/>
    </location>
</feature>
<keyword evidence="6" id="KW-0479">Metal-binding</keyword>
<feature type="transmembrane region" description="Helical" evidence="19">
    <location>
        <begin position="424"/>
        <end position="445"/>
    </location>
</feature>
<evidence type="ECO:0000256" key="4">
    <source>
        <dbReference type="ARBA" id="ARBA00010983"/>
    </source>
</evidence>
<reference evidence="21 22" key="1">
    <citation type="submission" date="2020-03" db="EMBL/GenBank/DDBJ databases">
        <title>Dissostichus mawsoni Genome sequencing and assembly.</title>
        <authorList>
            <person name="Park H."/>
        </authorList>
    </citation>
    <scope>NUCLEOTIDE SEQUENCE [LARGE SCALE GENOMIC DNA]</scope>
    <source>
        <strain evidence="21">DM0001</strain>
        <tissue evidence="21">Muscle</tissue>
    </source>
</reference>
<keyword evidence="19" id="KW-0812">Transmembrane</keyword>
<feature type="compositionally biased region" description="Basic residues" evidence="20">
    <location>
        <begin position="512"/>
        <end position="534"/>
    </location>
</feature>
<keyword evidence="10 19" id="KW-0256">Endoplasmic reticulum</keyword>
<evidence type="ECO:0000256" key="1">
    <source>
        <dbReference type="ARBA" id="ARBA00004115"/>
    </source>
</evidence>
<comment type="similarity">
    <text evidence="4 19">Belongs to the calreticulin family.</text>
</comment>
<organism evidence="21 22">
    <name type="scientific">Dissostichus mawsoni</name>
    <name type="common">Antarctic cod</name>
    <dbReference type="NCBI Taxonomy" id="36200"/>
    <lineage>
        <taxon>Eukaryota</taxon>
        <taxon>Metazoa</taxon>
        <taxon>Chordata</taxon>
        <taxon>Craniata</taxon>
        <taxon>Vertebrata</taxon>
        <taxon>Euteleostomi</taxon>
        <taxon>Actinopterygii</taxon>
        <taxon>Neopterygii</taxon>
        <taxon>Teleostei</taxon>
        <taxon>Neoteleostei</taxon>
        <taxon>Acanthomorphata</taxon>
        <taxon>Eupercaria</taxon>
        <taxon>Perciformes</taxon>
        <taxon>Notothenioidei</taxon>
        <taxon>Nototheniidae</taxon>
        <taxon>Dissostichus</taxon>
    </lineage>
</organism>
<dbReference type="InterPro" id="IPR009033">
    <property type="entry name" value="Calreticulin/calnexin_P_dom_sf"/>
</dbReference>
<dbReference type="SUPFAM" id="SSF49899">
    <property type="entry name" value="Concanavalin A-like lectins/glucanases"/>
    <property type="match status" value="1"/>
</dbReference>
<dbReference type="GO" id="GO:0033162">
    <property type="term" value="C:melanosome membrane"/>
    <property type="evidence" value="ECO:0007669"/>
    <property type="project" value="UniProtKB-SubCell"/>
</dbReference>
<evidence type="ECO:0000313" key="22">
    <source>
        <dbReference type="Proteomes" id="UP000518266"/>
    </source>
</evidence>
<evidence type="ECO:0000256" key="12">
    <source>
        <dbReference type="ARBA" id="ARBA00022843"/>
    </source>
</evidence>
<keyword evidence="11" id="KW-0106">Calcium</keyword>
<keyword evidence="8" id="KW-0430">Lectin</keyword>